<evidence type="ECO:0008006" key="6">
    <source>
        <dbReference type="Google" id="ProtNLM"/>
    </source>
</evidence>
<evidence type="ECO:0000313" key="4">
    <source>
        <dbReference type="EMBL" id="OGG26722.1"/>
    </source>
</evidence>
<dbReference type="InterPro" id="IPR050463">
    <property type="entry name" value="Gfo/Idh/MocA_oxidrdct_glycsds"/>
</dbReference>
<dbReference type="PANTHER" id="PTHR43818">
    <property type="entry name" value="BCDNA.GH03377"/>
    <property type="match status" value="1"/>
</dbReference>
<dbReference type="GO" id="GO:0000166">
    <property type="term" value="F:nucleotide binding"/>
    <property type="evidence" value="ECO:0007669"/>
    <property type="project" value="InterPro"/>
</dbReference>
<dbReference type="Proteomes" id="UP000176609">
    <property type="component" value="Unassembled WGS sequence"/>
</dbReference>
<dbReference type="SUPFAM" id="SSF51735">
    <property type="entry name" value="NAD(P)-binding Rossmann-fold domains"/>
    <property type="match status" value="1"/>
</dbReference>
<dbReference type="SUPFAM" id="SSF55347">
    <property type="entry name" value="Glyceraldehyde-3-phosphate dehydrogenase-like, C-terminal domain"/>
    <property type="match status" value="1"/>
</dbReference>
<dbReference type="Pfam" id="PF22725">
    <property type="entry name" value="GFO_IDH_MocA_C3"/>
    <property type="match status" value="1"/>
</dbReference>
<dbReference type="InterPro" id="IPR036291">
    <property type="entry name" value="NAD(P)-bd_dom_sf"/>
</dbReference>
<dbReference type="Pfam" id="PF01408">
    <property type="entry name" value="GFO_IDH_MocA"/>
    <property type="match status" value="1"/>
</dbReference>
<organism evidence="4 5">
    <name type="scientific">Candidatus Gottesmanbacteria bacterium RIFCSPLOWO2_01_FULL_39_12b</name>
    <dbReference type="NCBI Taxonomy" id="1798388"/>
    <lineage>
        <taxon>Bacteria</taxon>
        <taxon>Candidatus Gottesmaniibacteriota</taxon>
    </lineage>
</organism>
<dbReference type="EMBL" id="MFJR01000007">
    <property type="protein sequence ID" value="OGG26722.1"/>
    <property type="molecule type" value="Genomic_DNA"/>
</dbReference>
<name>A0A1F6AQF3_9BACT</name>
<comment type="caution">
    <text evidence="4">The sequence shown here is derived from an EMBL/GenBank/DDBJ whole genome shotgun (WGS) entry which is preliminary data.</text>
</comment>
<keyword evidence="1" id="KW-0560">Oxidoreductase</keyword>
<protein>
    <recommendedName>
        <fullName evidence="6">Oxidoreductase</fullName>
    </recommendedName>
</protein>
<dbReference type="GO" id="GO:0016491">
    <property type="term" value="F:oxidoreductase activity"/>
    <property type="evidence" value="ECO:0007669"/>
    <property type="project" value="UniProtKB-KW"/>
</dbReference>
<dbReference type="InterPro" id="IPR055170">
    <property type="entry name" value="GFO_IDH_MocA-like_dom"/>
</dbReference>
<feature type="domain" description="Gfo/Idh/MocA-like oxidoreductase N-terminal" evidence="2">
    <location>
        <begin position="3"/>
        <end position="119"/>
    </location>
</feature>
<gene>
    <name evidence="4" type="ORF">A2960_00940</name>
</gene>
<evidence type="ECO:0000313" key="5">
    <source>
        <dbReference type="Proteomes" id="UP000176609"/>
    </source>
</evidence>
<evidence type="ECO:0000259" key="2">
    <source>
        <dbReference type="Pfam" id="PF01408"/>
    </source>
</evidence>
<dbReference type="Gene3D" id="3.30.360.10">
    <property type="entry name" value="Dihydrodipicolinate Reductase, domain 2"/>
    <property type="match status" value="1"/>
</dbReference>
<accession>A0A1F6AQF3</accession>
<sequence>MKKIAVIGAGRQAMRRLPPILDDKHYKISWVIDRQSHKAQLLASLYNAKWDTDWKVAIRDRETHAVLVLTYPDSHAQISIAAMQSEKDVLCEKPLARDLNQAKLMVNTADSTKRILKCGFNHRYHPAVCEAYKIFSKGLIGRPLFGRGRYGIQGRIGLKKEWRSNRKIVGGGQLMEQGIHLIDLFHWFLGKFHKVTGFVKTNYWPIQPLEDNAFAILETSSGACISIHSSLTQWKNLFDFEIYGEKGYLNVSGLGGSYGTEKLIFGLNTPASPFNHKTIEYRQEDISWKSEWNEFKNSISSRREPTGNGQDGLYAMEVVNKIYKSSKTNRTEFLTK</sequence>
<dbReference type="Gene3D" id="3.40.50.720">
    <property type="entry name" value="NAD(P)-binding Rossmann-like Domain"/>
    <property type="match status" value="1"/>
</dbReference>
<dbReference type="AlphaFoldDB" id="A0A1F6AQF3"/>
<dbReference type="PANTHER" id="PTHR43818:SF11">
    <property type="entry name" value="BCDNA.GH03377"/>
    <property type="match status" value="1"/>
</dbReference>
<evidence type="ECO:0000259" key="3">
    <source>
        <dbReference type="Pfam" id="PF22725"/>
    </source>
</evidence>
<reference evidence="4 5" key="1">
    <citation type="journal article" date="2016" name="Nat. Commun.">
        <title>Thousands of microbial genomes shed light on interconnected biogeochemical processes in an aquifer system.</title>
        <authorList>
            <person name="Anantharaman K."/>
            <person name="Brown C.T."/>
            <person name="Hug L.A."/>
            <person name="Sharon I."/>
            <person name="Castelle C.J."/>
            <person name="Probst A.J."/>
            <person name="Thomas B.C."/>
            <person name="Singh A."/>
            <person name="Wilkins M.J."/>
            <person name="Karaoz U."/>
            <person name="Brodie E.L."/>
            <person name="Williams K.H."/>
            <person name="Hubbard S.S."/>
            <person name="Banfield J.F."/>
        </authorList>
    </citation>
    <scope>NUCLEOTIDE SEQUENCE [LARGE SCALE GENOMIC DNA]</scope>
</reference>
<dbReference type="InterPro" id="IPR000683">
    <property type="entry name" value="Gfo/Idh/MocA-like_OxRdtase_N"/>
</dbReference>
<feature type="domain" description="GFO/IDH/MocA-like oxidoreductase" evidence="3">
    <location>
        <begin position="131"/>
        <end position="249"/>
    </location>
</feature>
<proteinExistence type="predicted"/>
<evidence type="ECO:0000256" key="1">
    <source>
        <dbReference type="ARBA" id="ARBA00023002"/>
    </source>
</evidence>